<keyword evidence="1" id="KW-0472">Membrane</keyword>
<feature type="transmembrane region" description="Helical" evidence="1">
    <location>
        <begin position="67"/>
        <end position="89"/>
    </location>
</feature>
<protein>
    <submittedName>
        <fullName evidence="2">ABC-type transport system, permease component</fullName>
    </submittedName>
</protein>
<feature type="transmembrane region" description="Helical" evidence="1">
    <location>
        <begin position="130"/>
        <end position="152"/>
    </location>
</feature>
<feature type="transmembrane region" description="Helical" evidence="1">
    <location>
        <begin position="33"/>
        <end position="55"/>
    </location>
</feature>
<name>A0A0K1Q0M4_9BACT</name>
<proteinExistence type="predicted"/>
<evidence type="ECO:0000313" key="2">
    <source>
        <dbReference type="EMBL" id="AKU99191.1"/>
    </source>
</evidence>
<evidence type="ECO:0000313" key="3">
    <source>
        <dbReference type="Proteomes" id="UP000064967"/>
    </source>
</evidence>
<dbReference type="EMBL" id="CP012333">
    <property type="protein sequence ID" value="AKU99191.1"/>
    <property type="molecule type" value="Genomic_DNA"/>
</dbReference>
<evidence type="ECO:0000256" key="1">
    <source>
        <dbReference type="SAM" id="Phobius"/>
    </source>
</evidence>
<organism evidence="2 3">
    <name type="scientific">Labilithrix luteola</name>
    <dbReference type="NCBI Taxonomy" id="1391654"/>
    <lineage>
        <taxon>Bacteria</taxon>
        <taxon>Pseudomonadati</taxon>
        <taxon>Myxococcota</taxon>
        <taxon>Polyangia</taxon>
        <taxon>Polyangiales</taxon>
        <taxon>Labilitrichaceae</taxon>
        <taxon>Labilithrix</taxon>
    </lineage>
</organism>
<feature type="transmembrane region" description="Helical" evidence="1">
    <location>
        <begin position="101"/>
        <end position="124"/>
    </location>
</feature>
<dbReference type="KEGG" id="llu:AKJ09_05855"/>
<sequence length="213" mass="22475">MPALAVGPLAVVEALLKSPASVLRAIREERGALLRLSATLFVSLAIVGLGVASFSGGLQFLFVPLKLAFGVFACAVICLPSLHVFSCLAGATQSLKETCGALLMGVALTGLLLLGFAPIAWLFSQATRSVAFMGALHLGFLSLSCTLGLGLVQRTLAAMNSAPIRGLRLWSVLFVLVVLQMSTTLRPLLGEARGFGFQDRLFFFAHWLSVINA</sequence>
<keyword evidence="1" id="KW-0812">Transmembrane</keyword>
<gene>
    <name evidence="2" type="ORF">AKJ09_05855</name>
</gene>
<reference evidence="2 3" key="1">
    <citation type="submission" date="2015-08" db="EMBL/GenBank/DDBJ databases">
        <authorList>
            <person name="Babu N.S."/>
            <person name="Beckwith C.J."/>
            <person name="Beseler K.G."/>
            <person name="Brison A."/>
            <person name="Carone J.V."/>
            <person name="Caskin T.P."/>
            <person name="Diamond M."/>
            <person name="Durham M.E."/>
            <person name="Foxe J.M."/>
            <person name="Go M."/>
            <person name="Henderson B.A."/>
            <person name="Jones I.B."/>
            <person name="McGettigan J.A."/>
            <person name="Micheletti S.J."/>
            <person name="Nasrallah M.E."/>
            <person name="Ortiz D."/>
            <person name="Piller C.R."/>
            <person name="Privatt S.R."/>
            <person name="Schneider S.L."/>
            <person name="Sharp S."/>
            <person name="Smith T.C."/>
            <person name="Stanton J.D."/>
            <person name="Ullery H.E."/>
            <person name="Wilson R.J."/>
            <person name="Serrano M.G."/>
            <person name="Buck G."/>
            <person name="Lee V."/>
            <person name="Wang Y."/>
            <person name="Carvalho R."/>
            <person name="Voegtly L."/>
            <person name="Shi R."/>
            <person name="Duckworth R."/>
            <person name="Johnson A."/>
            <person name="Loviza R."/>
            <person name="Walstead R."/>
            <person name="Shah Z."/>
            <person name="Kiflezghi M."/>
            <person name="Wade K."/>
            <person name="Ball S.L."/>
            <person name="Bradley K.W."/>
            <person name="Asai D.J."/>
            <person name="Bowman C.A."/>
            <person name="Russell D.A."/>
            <person name="Pope W.H."/>
            <person name="Jacobs-Sera D."/>
            <person name="Hendrix R.W."/>
            <person name="Hatfull G.F."/>
        </authorList>
    </citation>
    <scope>NUCLEOTIDE SEQUENCE [LARGE SCALE GENOMIC DNA]</scope>
    <source>
        <strain evidence="2 3">DSM 27648</strain>
    </source>
</reference>
<dbReference type="AlphaFoldDB" id="A0A0K1Q0M4"/>
<keyword evidence="3" id="KW-1185">Reference proteome</keyword>
<feature type="transmembrane region" description="Helical" evidence="1">
    <location>
        <begin position="164"/>
        <end position="183"/>
    </location>
</feature>
<accession>A0A0K1Q0M4</accession>
<keyword evidence="1" id="KW-1133">Transmembrane helix</keyword>
<dbReference type="OrthoDB" id="5525602at2"/>
<dbReference type="Proteomes" id="UP000064967">
    <property type="component" value="Chromosome"/>
</dbReference>
<dbReference type="STRING" id="1391654.AKJ09_05855"/>